<dbReference type="PANTHER" id="PTHR33371">
    <property type="entry name" value="INTERMEMBRANE PHOSPHOLIPID TRANSPORT SYSTEM BINDING PROTEIN MLAD-RELATED"/>
    <property type="match status" value="1"/>
</dbReference>
<evidence type="ECO:0000259" key="3">
    <source>
        <dbReference type="Pfam" id="PF11887"/>
    </source>
</evidence>
<dbReference type="InterPro" id="IPR024516">
    <property type="entry name" value="Mce_C"/>
</dbReference>
<dbReference type="Proteomes" id="UP001519325">
    <property type="component" value="Unassembled WGS sequence"/>
</dbReference>
<protein>
    <submittedName>
        <fullName evidence="4">Virulence factor Mce-like protein</fullName>
    </submittedName>
</protein>
<feature type="domain" description="Mammalian cell entry C-terminal" evidence="3">
    <location>
        <begin position="131"/>
        <end position="353"/>
    </location>
</feature>
<evidence type="ECO:0000259" key="2">
    <source>
        <dbReference type="Pfam" id="PF02470"/>
    </source>
</evidence>
<proteinExistence type="predicted"/>
<accession>A0ABS4QN33</accession>
<keyword evidence="1" id="KW-0812">Transmembrane</keyword>
<dbReference type="Pfam" id="PF02470">
    <property type="entry name" value="MlaD"/>
    <property type="match status" value="1"/>
</dbReference>
<feature type="transmembrane region" description="Helical" evidence="1">
    <location>
        <begin position="15"/>
        <end position="37"/>
    </location>
</feature>
<organism evidence="4 5">
    <name type="scientific">Nocardia goodfellowii</name>
    <dbReference type="NCBI Taxonomy" id="882446"/>
    <lineage>
        <taxon>Bacteria</taxon>
        <taxon>Bacillati</taxon>
        <taxon>Actinomycetota</taxon>
        <taxon>Actinomycetes</taxon>
        <taxon>Mycobacteriales</taxon>
        <taxon>Nocardiaceae</taxon>
        <taxon>Nocardia</taxon>
    </lineage>
</organism>
<evidence type="ECO:0000313" key="5">
    <source>
        <dbReference type="Proteomes" id="UP001519325"/>
    </source>
</evidence>
<comment type="caution">
    <text evidence="4">The sequence shown here is derived from an EMBL/GenBank/DDBJ whole genome shotgun (WGS) entry which is preliminary data.</text>
</comment>
<dbReference type="InterPro" id="IPR052336">
    <property type="entry name" value="MlaD_Phospholipid_Transporter"/>
</dbReference>
<dbReference type="EMBL" id="JAGGMR010000001">
    <property type="protein sequence ID" value="MBP2192943.1"/>
    <property type="molecule type" value="Genomic_DNA"/>
</dbReference>
<dbReference type="PANTHER" id="PTHR33371:SF19">
    <property type="entry name" value="MCE-FAMILY PROTEIN MCE4A"/>
    <property type="match status" value="1"/>
</dbReference>
<keyword evidence="5" id="KW-1185">Reference proteome</keyword>
<dbReference type="InterPro" id="IPR003399">
    <property type="entry name" value="Mce/MlaD"/>
</dbReference>
<gene>
    <name evidence="4" type="ORF">BJ987_005844</name>
</gene>
<evidence type="ECO:0000313" key="4">
    <source>
        <dbReference type="EMBL" id="MBP2192943.1"/>
    </source>
</evidence>
<sequence length="434" mass="45261">MSTQFDPDGRGPSRLRLLLTGIGFVLILAVAAGAMIANSRGVFRSTVSVTAVMTNVSDGLPPKSDVKFQGVRVGLVTAVAPAEDAGMNDVRIELDPRYARSIPRTVTARVVPSNVFAVPSVQLVYNGAGPAVTAGSQITQDRSLATVRLQTSLDQLHRIIAAVGREDTDTAVGMLATLARATEGRGSALGDAGAQLREIVTQLRQVVSVREAPSALDSLSAALHEIRTATPDLLDALHHSIVPMQTLAQERAKLTALLAGGLHTFGTVGDALDHNTDRLIDITTHISPALGAFGDGAAHFPQISVSVTRLNTLFNELWDPETQLITPKVIVQLTPNRQYTTADCPRYGALAGPNCGAPDTLAPTEALPSSLDPRNFVPPNSLAPAIGPVGSPAEQQQIADILGGKPNAAANILFGPLARGTTVTVVPDPNGGGR</sequence>
<name>A0ABS4QN33_9NOCA</name>
<feature type="domain" description="Mce/MlaD" evidence="2">
    <location>
        <begin position="46"/>
        <end position="124"/>
    </location>
</feature>
<keyword evidence="1" id="KW-0472">Membrane</keyword>
<reference evidence="4 5" key="1">
    <citation type="submission" date="2021-03" db="EMBL/GenBank/DDBJ databases">
        <title>Sequencing the genomes of 1000 actinobacteria strains.</title>
        <authorList>
            <person name="Klenk H.-P."/>
        </authorList>
    </citation>
    <scope>NUCLEOTIDE SEQUENCE [LARGE SCALE GENOMIC DNA]</scope>
    <source>
        <strain evidence="4 5">DSM 45516</strain>
    </source>
</reference>
<dbReference type="Pfam" id="PF11887">
    <property type="entry name" value="Mce4_CUP1"/>
    <property type="match status" value="1"/>
</dbReference>
<dbReference type="RefSeq" id="WP_209896127.1">
    <property type="nucleotide sequence ID" value="NZ_JAGGMR010000001.1"/>
</dbReference>
<evidence type="ECO:0000256" key="1">
    <source>
        <dbReference type="SAM" id="Phobius"/>
    </source>
</evidence>
<keyword evidence="1" id="KW-1133">Transmembrane helix</keyword>